<evidence type="ECO:0000313" key="12">
    <source>
        <dbReference type="EMBL" id="KIL44504.1"/>
    </source>
</evidence>
<evidence type="ECO:0000256" key="4">
    <source>
        <dbReference type="ARBA" id="ARBA00022679"/>
    </source>
</evidence>
<keyword evidence="13" id="KW-1185">Reference proteome</keyword>
<evidence type="ECO:0000256" key="5">
    <source>
        <dbReference type="ARBA" id="ARBA00022723"/>
    </source>
</evidence>
<protein>
    <recommendedName>
        <fullName evidence="3">cysteine desulfurase</fullName>
        <ecNumber evidence="3">2.8.1.7</ecNumber>
    </recommendedName>
</protein>
<dbReference type="GO" id="GO:0031071">
    <property type="term" value="F:cysteine desulfurase activity"/>
    <property type="evidence" value="ECO:0007669"/>
    <property type="project" value="UniProtKB-EC"/>
</dbReference>
<evidence type="ECO:0000256" key="10">
    <source>
        <dbReference type="RuleBase" id="RU004504"/>
    </source>
</evidence>
<dbReference type="EC" id="2.8.1.7" evidence="3"/>
<keyword evidence="7" id="KW-0408">Iron</keyword>
<dbReference type="PROSITE" id="PS00018">
    <property type="entry name" value="EF_HAND_1"/>
    <property type="match status" value="1"/>
</dbReference>
<sequence length="380" mass="41205">MNHVYADHAATTPIRPEVVEVMMEVLSTHYGNASSIHSVGRRSRQFLDDARAAIAKSINGSFNELIFTSGGTEANNLAIMGAAEAMKDRGRHIITTKIEHHAVLHPCEALIKKGFDVTFLDVDETGRISIEDFEKALTDNTILVTVMYGNNEVGTIQPIREISERLQQHQALFHTDAVQAFGLEDINVRELGVDMLSVSAHKINGPKGVGFLFVKDGTPLSPILLGGEQERKRRAGTENIASIAALAKAAELAQSERKEKREQLIEIKLTLLKELDRLGISYQVNGSLEHALPHVLNLSIAGVDVEAMLVNLDLAGISVSSGSACTAGSIEPSHVLVAMFGQADERLRNSIRFSFGMGNTAEDAKKIAQEVVAVVKRLAS</sequence>
<feature type="domain" description="Aminotransferase class V" evidence="11">
    <location>
        <begin position="4"/>
        <end position="366"/>
    </location>
</feature>
<dbReference type="InterPro" id="IPR015424">
    <property type="entry name" value="PyrdxlP-dep_Trfase"/>
</dbReference>
<dbReference type="PROSITE" id="PS00595">
    <property type="entry name" value="AA_TRANSFER_CLASS_5"/>
    <property type="match status" value="1"/>
</dbReference>
<dbReference type="PANTHER" id="PTHR11601:SF34">
    <property type="entry name" value="CYSTEINE DESULFURASE"/>
    <property type="match status" value="1"/>
</dbReference>
<dbReference type="GO" id="GO:0051536">
    <property type="term" value="F:iron-sulfur cluster binding"/>
    <property type="evidence" value="ECO:0007669"/>
    <property type="project" value="UniProtKB-KW"/>
</dbReference>
<dbReference type="OrthoDB" id="9808002at2"/>
<keyword evidence="6" id="KW-0663">Pyridoxal phosphate</keyword>
<comment type="similarity">
    <text evidence="2">Belongs to the class-V pyridoxal-phosphate-dependent aminotransferase family. NifS/IscS subfamily.</text>
</comment>
<dbReference type="Gene3D" id="3.40.640.10">
    <property type="entry name" value="Type I PLP-dependent aspartate aminotransferase-like (Major domain)"/>
    <property type="match status" value="1"/>
</dbReference>
<dbReference type="InterPro" id="IPR015422">
    <property type="entry name" value="PyrdxlP-dep_Trfase_small"/>
</dbReference>
<dbReference type="InterPro" id="IPR018247">
    <property type="entry name" value="EF_Hand_1_Ca_BS"/>
</dbReference>
<evidence type="ECO:0000256" key="9">
    <source>
        <dbReference type="ARBA" id="ARBA00050776"/>
    </source>
</evidence>
<evidence type="ECO:0000313" key="13">
    <source>
        <dbReference type="Proteomes" id="UP000031938"/>
    </source>
</evidence>
<comment type="caution">
    <text evidence="12">The sequence shown here is derived from an EMBL/GenBank/DDBJ whole genome shotgun (WGS) entry which is preliminary data.</text>
</comment>
<dbReference type="InterPro" id="IPR000192">
    <property type="entry name" value="Aminotrans_V_dom"/>
</dbReference>
<evidence type="ECO:0000256" key="2">
    <source>
        <dbReference type="ARBA" id="ARBA00006490"/>
    </source>
</evidence>
<reference evidence="12 13" key="1">
    <citation type="submission" date="2015-01" db="EMBL/GenBank/DDBJ databases">
        <title>Genome sequencing of Jeotgalibacillus soli.</title>
        <authorList>
            <person name="Goh K.M."/>
            <person name="Chan K.-G."/>
            <person name="Yaakop A.S."/>
            <person name="Ee R."/>
            <person name="Gan H.M."/>
            <person name="Chan C.S."/>
        </authorList>
    </citation>
    <scope>NUCLEOTIDE SEQUENCE [LARGE SCALE GENOMIC DNA]</scope>
    <source>
        <strain evidence="12 13">P9</strain>
    </source>
</reference>
<evidence type="ECO:0000256" key="7">
    <source>
        <dbReference type="ARBA" id="ARBA00023004"/>
    </source>
</evidence>
<dbReference type="GO" id="GO:0008483">
    <property type="term" value="F:transaminase activity"/>
    <property type="evidence" value="ECO:0007669"/>
    <property type="project" value="UniProtKB-KW"/>
</dbReference>
<evidence type="ECO:0000256" key="3">
    <source>
        <dbReference type="ARBA" id="ARBA00012239"/>
    </source>
</evidence>
<name>A0A0C2RRZ8_9BACL</name>
<dbReference type="AlphaFoldDB" id="A0A0C2RRZ8"/>
<dbReference type="InterPro" id="IPR015421">
    <property type="entry name" value="PyrdxlP-dep_Trfase_major"/>
</dbReference>
<gene>
    <name evidence="12" type="ORF">KP78_34680</name>
</gene>
<dbReference type="Gene3D" id="1.10.260.50">
    <property type="match status" value="1"/>
</dbReference>
<keyword evidence="8" id="KW-0411">Iron-sulfur</keyword>
<dbReference type="Gene3D" id="3.90.1150.10">
    <property type="entry name" value="Aspartate Aminotransferase, domain 1"/>
    <property type="match status" value="1"/>
</dbReference>
<accession>A0A0C2RRZ8</accession>
<comment type="cofactor">
    <cofactor evidence="1 10">
        <name>pyridoxal 5'-phosphate</name>
        <dbReference type="ChEBI" id="CHEBI:597326"/>
    </cofactor>
</comment>
<dbReference type="PIRSF" id="PIRSF005572">
    <property type="entry name" value="NifS"/>
    <property type="match status" value="1"/>
</dbReference>
<dbReference type="STRING" id="889306.KP78_34680"/>
<evidence type="ECO:0000259" key="11">
    <source>
        <dbReference type="Pfam" id="PF00266"/>
    </source>
</evidence>
<dbReference type="GO" id="GO:0046872">
    <property type="term" value="F:metal ion binding"/>
    <property type="evidence" value="ECO:0007669"/>
    <property type="project" value="UniProtKB-KW"/>
</dbReference>
<dbReference type="Pfam" id="PF00266">
    <property type="entry name" value="Aminotran_5"/>
    <property type="match status" value="1"/>
</dbReference>
<evidence type="ECO:0000256" key="6">
    <source>
        <dbReference type="ARBA" id="ARBA00022898"/>
    </source>
</evidence>
<evidence type="ECO:0000256" key="1">
    <source>
        <dbReference type="ARBA" id="ARBA00001933"/>
    </source>
</evidence>
<dbReference type="InterPro" id="IPR016454">
    <property type="entry name" value="Cysteine_dSase"/>
</dbReference>
<dbReference type="PATRIC" id="fig|889306.3.peg.3485"/>
<dbReference type="InterPro" id="IPR020578">
    <property type="entry name" value="Aminotrans_V_PyrdxlP_BS"/>
</dbReference>
<dbReference type="NCBIfam" id="NF002806">
    <property type="entry name" value="PRK02948.1"/>
    <property type="match status" value="1"/>
</dbReference>
<dbReference type="RefSeq" id="WP_041090377.1">
    <property type="nucleotide sequence ID" value="NZ_JXRP01000019.1"/>
</dbReference>
<evidence type="ECO:0000256" key="8">
    <source>
        <dbReference type="ARBA" id="ARBA00023014"/>
    </source>
</evidence>
<proteinExistence type="inferred from homology"/>
<comment type="catalytic activity">
    <reaction evidence="9">
        <text>(sulfur carrier)-H + L-cysteine = (sulfur carrier)-SH + L-alanine</text>
        <dbReference type="Rhea" id="RHEA:43892"/>
        <dbReference type="Rhea" id="RHEA-COMP:14737"/>
        <dbReference type="Rhea" id="RHEA-COMP:14739"/>
        <dbReference type="ChEBI" id="CHEBI:29917"/>
        <dbReference type="ChEBI" id="CHEBI:35235"/>
        <dbReference type="ChEBI" id="CHEBI:57972"/>
        <dbReference type="ChEBI" id="CHEBI:64428"/>
        <dbReference type="EC" id="2.8.1.7"/>
    </reaction>
</comment>
<dbReference type="PANTHER" id="PTHR11601">
    <property type="entry name" value="CYSTEINE DESULFURYLASE FAMILY MEMBER"/>
    <property type="match status" value="1"/>
</dbReference>
<dbReference type="Proteomes" id="UP000031938">
    <property type="component" value="Unassembled WGS sequence"/>
</dbReference>
<dbReference type="SUPFAM" id="SSF53383">
    <property type="entry name" value="PLP-dependent transferases"/>
    <property type="match status" value="1"/>
</dbReference>
<dbReference type="FunFam" id="3.40.640.10:FF:000084">
    <property type="entry name" value="IscS-like cysteine desulfurase"/>
    <property type="match status" value="1"/>
</dbReference>
<organism evidence="12 13">
    <name type="scientific">Jeotgalibacillus soli</name>
    <dbReference type="NCBI Taxonomy" id="889306"/>
    <lineage>
        <taxon>Bacteria</taxon>
        <taxon>Bacillati</taxon>
        <taxon>Bacillota</taxon>
        <taxon>Bacilli</taxon>
        <taxon>Bacillales</taxon>
        <taxon>Caryophanaceae</taxon>
        <taxon>Jeotgalibacillus</taxon>
    </lineage>
</organism>
<keyword evidence="5" id="KW-0479">Metal-binding</keyword>
<dbReference type="EMBL" id="JXRP01000019">
    <property type="protein sequence ID" value="KIL44504.1"/>
    <property type="molecule type" value="Genomic_DNA"/>
</dbReference>
<keyword evidence="12" id="KW-0032">Aminotransferase</keyword>
<keyword evidence="4 12" id="KW-0808">Transferase</keyword>